<feature type="binding site" description="covalent" evidence="4">
    <location>
        <position position="154"/>
    </location>
    <ligand>
        <name>heme c</name>
        <dbReference type="ChEBI" id="CHEBI:61717"/>
        <label>2</label>
    </ligand>
</feature>
<sequence length="247" mass="26090">MANRNGGHVGRRSALFVFVIHAVLAFFSMNAFGADATNERAPDTMAARVLACAACHGPRGEGTDNDYFPRLSGKPAGYLYNQLQAFRDGRRKYPPMNYLLAYLPDAYLHDIANYFAAERPPFPPPSAVTVDAKTLALGKAIVTQGDPSRKIPACVSCHAAAMTGMEPAVPGLLGLHADYLSAQLGAWRYGTRSALAPDCMKKVASQLSDRDITAVAGFLASLPAPANPVPVAAGSLKMPLACGSVPN</sequence>
<feature type="domain" description="Cytochrome c" evidence="6">
    <location>
        <begin position="133"/>
        <end position="223"/>
    </location>
</feature>
<evidence type="ECO:0000313" key="8">
    <source>
        <dbReference type="Proteomes" id="UP000219522"/>
    </source>
</evidence>
<dbReference type="AlphaFoldDB" id="A0A7Z7IE63"/>
<evidence type="ECO:0000259" key="6">
    <source>
        <dbReference type="PROSITE" id="PS51007"/>
    </source>
</evidence>
<protein>
    <submittedName>
        <fullName evidence="7">Cytochrome c553</fullName>
    </submittedName>
</protein>
<feature type="binding site" description="axial binding residue" evidence="5">
    <location>
        <position position="158"/>
    </location>
    <ligand>
        <name>heme c</name>
        <dbReference type="ChEBI" id="CHEBI:61717"/>
        <label>2</label>
    </ligand>
    <ligandPart>
        <name>Fe</name>
        <dbReference type="ChEBI" id="CHEBI:18248"/>
    </ligandPart>
</feature>
<evidence type="ECO:0000256" key="4">
    <source>
        <dbReference type="PIRSR" id="PIRSR000005-1"/>
    </source>
</evidence>
<dbReference type="GO" id="GO:0009055">
    <property type="term" value="F:electron transfer activity"/>
    <property type="evidence" value="ECO:0007669"/>
    <property type="project" value="InterPro"/>
</dbReference>
<dbReference type="PANTHER" id="PTHR33751">
    <property type="entry name" value="CBB3-TYPE CYTOCHROME C OXIDASE SUBUNIT FIXP"/>
    <property type="match status" value="1"/>
</dbReference>
<comment type="PTM">
    <text evidence="4">Binds 2 heme c groups covalently per subunit.</text>
</comment>
<name>A0A7Z7IE63_9BURK</name>
<feature type="binding site" description="axial binding residue" evidence="5">
    <location>
        <position position="96"/>
    </location>
    <ligand>
        <name>heme c</name>
        <dbReference type="ChEBI" id="CHEBI:61717"/>
        <label>1</label>
    </ligand>
    <ligandPart>
        <name>Fe</name>
        <dbReference type="ChEBI" id="CHEBI:18248"/>
    </ligandPart>
</feature>
<feature type="binding site" description="covalent" evidence="4">
    <location>
        <position position="55"/>
    </location>
    <ligand>
        <name>heme c</name>
        <dbReference type="ChEBI" id="CHEBI:61717"/>
        <label>1</label>
    </ligand>
</feature>
<evidence type="ECO:0000256" key="2">
    <source>
        <dbReference type="ARBA" id="ARBA00022723"/>
    </source>
</evidence>
<dbReference type="PIRSF" id="PIRSF000005">
    <property type="entry name" value="Cytochrome_c4"/>
    <property type="match status" value="1"/>
</dbReference>
<dbReference type="GO" id="GO:0042597">
    <property type="term" value="C:periplasmic space"/>
    <property type="evidence" value="ECO:0007669"/>
    <property type="project" value="InterPro"/>
</dbReference>
<dbReference type="InterPro" id="IPR009056">
    <property type="entry name" value="Cyt_c-like_dom"/>
</dbReference>
<reference evidence="7 8" key="1">
    <citation type="submission" date="2017-09" db="EMBL/GenBank/DDBJ databases">
        <authorList>
            <person name="Varghese N."/>
            <person name="Submissions S."/>
        </authorList>
    </citation>
    <scope>NUCLEOTIDE SEQUENCE [LARGE SCALE GENOMIC DNA]</scope>
    <source>
        <strain evidence="7 8">OK806</strain>
    </source>
</reference>
<feature type="binding site" description="covalent" evidence="4">
    <location>
        <position position="157"/>
    </location>
    <ligand>
        <name>heme c</name>
        <dbReference type="ChEBI" id="CHEBI:61717"/>
        <label>2</label>
    </ligand>
</feature>
<evidence type="ECO:0000313" key="7">
    <source>
        <dbReference type="EMBL" id="SOE88236.1"/>
    </source>
</evidence>
<gene>
    <name evidence="7" type="ORF">SAMN05446927_6836</name>
</gene>
<dbReference type="Proteomes" id="UP000219522">
    <property type="component" value="Unassembled WGS sequence"/>
</dbReference>
<accession>A0A7Z7IE63</accession>
<dbReference type="SUPFAM" id="SSF46626">
    <property type="entry name" value="Cytochrome c"/>
    <property type="match status" value="2"/>
</dbReference>
<dbReference type="PANTHER" id="PTHR33751:SF11">
    <property type="entry name" value="BLL4483 PROTEIN"/>
    <property type="match status" value="1"/>
</dbReference>
<evidence type="ECO:0000256" key="3">
    <source>
        <dbReference type="ARBA" id="ARBA00023004"/>
    </source>
</evidence>
<dbReference type="Pfam" id="PF00034">
    <property type="entry name" value="Cytochrom_C"/>
    <property type="match status" value="2"/>
</dbReference>
<proteinExistence type="predicted"/>
<evidence type="ECO:0000256" key="5">
    <source>
        <dbReference type="PIRSR" id="PIRSR000005-2"/>
    </source>
</evidence>
<feature type="domain" description="Cytochrome c" evidence="6">
    <location>
        <begin position="28"/>
        <end position="119"/>
    </location>
</feature>
<dbReference type="Gene3D" id="1.10.760.10">
    <property type="entry name" value="Cytochrome c-like domain"/>
    <property type="match status" value="2"/>
</dbReference>
<organism evidence="7 8">
    <name type="scientific">Caballeronia arationis</name>
    <dbReference type="NCBI Taxonomy" id="1777142"/>
    <lineage>
        <taxon>Bacteria</taxon>
        <taxon>Pseudomonadati</taxon>
        <taxon>Pseudomonadota</taxon>
        <taxon>Betaproteobacteria</taxon>
        <taxon>Burkholderiales</taxon>
        <taxon>Burkholderiaceae</taxon>
        <taxon>Caballeronia</taxon>
    </lineage>
</organism>
<dbReference type="InterPro" id="IPR050597">
    <property type="entry name" value="Cytochrome_c_Oxidase_Subunit"/>
</dbReference>
<evidence type="ECO:0000256" key="1">
    <source>
        <dbReference type="ARBA" id="ARBA00022617"/>
    </source>
</evidence>
<dbReference type="PROSITE" id="PS51007">
    <property type="entry name" value="CYTC"/>
    <property type="match status" value="2"/>
</dbReference>
<dbReference type="GO" id="GO:0005506">
    <property type="term" value="F:iron ion binding"/>
    <property type="evidence" value="ECO:0007669"/>
    <property type="project" value="InterPro"/>
</dbReference>
<keyword evidence="3 5" id="KW-0408">Iron</keyword>
<dbReference type="GO" id="GO:0020037">
    <property type="term" value="F:heme binding"/>
    <property type="evidence" value="ECO:0007669"/>
    <property type="project" value="InterPro"/>
</dbReference>
<keyword evidence="2 5" id="KW-0479">Metal-binding</keyword>
<feature type="binding site" description="covalent" evidence="4">
    <location>
        <position position="52"/>
    </location>
    <ligand>
        <name>heme c</name>
        <dbReference type="ChEBI" id="CHEBI:61717"/>
        <label>1</label>
    </ligand>
</feature>
<dbReference type="EMBL" id="OCSU01000003">
    <property type="protein sequence ID" value="SOE88236.1"/>
    <property type="molecule type" value="Genomic_DNA"/>
</dbReference>
<keyword evidence="8" id="KW-1185">Reference proteome</keyword>
<keyword evidence="1 4" id="KW-0349">Heme</keyword>
<comment type="caution">
    <text evidence="7">The sequence shown here is derived from an EMBL/GenBank/DDBJ whole genome shotgun (WGS) entry which is preliminary data.</text>
</comment>
<feature type="binding site" description="axial binding residue" evidence="5">
    <location>
        <position position="200"/>
    </location>
    <ligand>
        <name>heme c</name>
        <dbReference type="ChEBI" id="CHEBI:61717"/>
        <label>2</label>
    </ligand>
    <ligandPart>
        <name>Fe</name>
        <dbReference type="ChEBI" id="CHEBI:18248"/>
    </ligandPart>
</feature>
<feature type="binding site" description="axial binding residue" evidence="5">
    <location>
        <position position="56"/>
    </location>
    <ligand>
        <name>heme c</name>
        <dbReference type="ChEBI" id="CHEBI:61717"/>
        <label>1</label>
    </ligand>
    <ligandPart>
        <name>Fe</name>
        <dbReference type="ChEBI" id="CHEBI:18248"/>
    </ligandPart>
</feature>
<dbReference type="InterPro" id="IPR036909">
    <property type="entry name" value="Cyt_c-like_dom_sf"/>
</dbReference>
<dbReference type="InterPro" id="IPR024167">
    <property type="entry name" value="Cytochrome_c4-like"/>
</dbReference>